<organism evidence="5 6">
    <name type="scientific">Candidatus Clostridium eludens</name>
    <dbReference type="NCBI Taxonomy" id="3381663"/>
    <lineage>
        <taxon>Bacteria</taxon>
        <taxon>Bacillati</taxon>
        <taxon>Bacillota</taxon>
        <taxon>Clostridia</taxon>
        <taxon>Eubacteriales</taxon>
        <taxon>Clostridiaceae</taxon>
        <taxon>Clostridium</taxon>
    </lineage>
</organism>
<keyword evidence="3" id="KW-0804">Transcription</keyword>
<keyword evidence="1" id="KW-0805">Transcription regulation</keyword>
<dbReference type="InterPro" id="IPR036390">
    <property type="entry name" value="WH_DNA-bd_sf"/>
</dbReference>
<dbReference type="PANTHER" id="PTHR42756:SF1">
    <property type="entry name" value="TRANSCRIPTIONAL REPRESSOR OF EMRAB OPERON"/>
    <property type="match status" value="1"/>
</dbReference>
<dbReference type="InterPro" id="IPR036388">
    <property type="entry name" value="WH-like_DNA-bd_sf"/>
</dbReference>
<evidence type="ECO:0000313" key="5">
    <source>
        <dbReference type="EMBL" id="MFL0197468.1"/>
    </source>
</evidence>
<proteinExistence type="predicted"/>
<keyword evidence="2" id="KW-0238">DNA-binding</keyword>
<comment type="caution">
    <text evidence="5">The sequence shown here is derived from an EMBL/GenBank/DDBJ whole genome shotgun (WGS) entry which is preliminary data.</text>
</comment>
<dbReference type="Gene3D" id="1.10.10.10">
    <property type="entry name" value="Winged helix-like DNA-binding domain superfamily/Winged helix DNA-binding domain"/>
    <property type="match status" value="1"/>
</dbReference>
<dbReference type="SMART" id="SM00347">
    <property type="entry name" value="HTH_MARR"/>
    <property type="match status" value="1"/>
</dbReference>
<dbReference type="Pfam" id="PF13463">
    <property type="entry name" value="HTH_27"/>
    <property type="match status" value="1"/>
</dbReference>
<reference evidence="5 6" key="1">
    <citation type="submission" date="2024-11" db="EMBL/GenBank/DDBJ databases">
        <authorList>
            <person name="Heng Y.C."/>
            <person name="Lim A.C.H."/>
            <person name="Lee J.K.Y."/>
            <person name="Kittelmann S."/>
        </authorList>
    </citation>
    <scope>NUCLEOTIDE SEQUENCE [LARGE SCALE GENOMIC DNA]</scope>
    <source>
        <strain evidence="5 6">WILCCON 0269</strain>
    </source>
</reference>
<protein>
    <submittedName>
        <fullName evidence="5">MarR family winged helix-turn-helix transcriptional regulator</fullName>
    </submittedName>
</protein>
<dbReference type="EMBL" id="JBJHZX010000031">
    <property type="protein sequence ID" value="MFL0197468.1"/>
    <property type="molecule type" value="Genomic_DNA"/>
</dbReference>
<dbReference type="PRINTS" id="PR00598">
    <property type="entry name" value="HTHMARR"/>
</dbReference>
<dbReference type="RefSeq" id="WP_406793572.1">
    <property type="nucleotide sequence ID" value="NZ_JBJHZX010000031.1"/>
</dbReference>
<evidence type="ECO:0000256" key="3">
    <source>
        <dbReference type="ARBA" id="ARBA00023163"/>
    </source>
</evidence>
<accession>A0ABW8SQP7</accession>
<dbReference type="InterPro" id="IPR000835">
    <property type="entry name" value="HTH_MarR-typ"/>
</dbReference>
<evidence type="ECO:0000256" key="1">
    <source>
        <dbReference type="ARBA" id="ARBA00023015"/>
    </source>
</evidence>
<keyword evidence="6" id="KW-1185">Reference proteome</keyword>
<dbReference type="Proteomes" id="UP001623660">
    <property type="component" value="Unassembled WGS sequence"/>
</dbReference>
<dbReference type="PROSITE" id="PS50995">
    <property type="entry name" value="HTH_MARR_2"/>
    <property type="match status" value="1"/>
</dbReference>
<dbReference type="SUPFAM" id="SSF46785">
    <property type="entry name" value="Winged helix' DNA-binding domain"/>
    <property type="match status" value="1"/>
</dbReference>
<gene>
    <name evidence="5" type="ORF">ACJDU8_18140</name>
</gene>
<evidence type="ECO:0000313" key="6">
    <source>
        <dbReference type="Proteomes" id="UP001623660"/>
    </source>
</evidence>
<name>A0ABW8SQP7_9CLOT</name>
<sequence>MQGLFQRFFPLYRPFVSKLNELLSKYELTHSLWQVIFYLKINGPSSLVDIAKYYNIEKPSITRRVHYLEEKLIVKAVSSKDRREKIIQLTELGEELYHVCRKKITELEYSVMKGIPEDDQIIVFEVLAKIQENITNEKEK</sequence>
<dbReference type="PANTHER" id="PTHR42756">
    <property type="entry name" value="TRANSCRIPTIONAL REGULATOR, MARR"/>
    <property type="match status" value="1"/>
</dbReference>
<evidence type="ECO:0000256" key="2">
    <source>
        <dbReference type="ARBA" id="ARBA00023125"/>
    </source>
</evidence>
<feature type="domain" description="HTH marR-type" evidence="4">
    <location>
        <begin position="1"/>
        <end position="132"/>
    </location>
</feature>
<evidence type="ECO:0000259" key="4">
    <source>
        <dbReference type="PROSITE" id="PS50995"/>
    </source>
</evidence>